<protein>
    <submittedName>
        <fullName evidence="1">Uncharacterized protein</fullName>
    </submittedName>
</protein>
<keyword evidence="2" id="KW-1185">Reference proteome</keyword>
<proteinExistence type="predicted"/>
<sequence>MLPQPSRLCCFQWQHCSHIAFNLSPQVLHVSPLSLIKHTSGAHRAELHRFGCLCYDVCRKDRREHVQRILWSIFKCS</sequence>
<dbReference type="Proteomes" id="UP000807306">
    <property type="component" value="Unassembled WGS sequence"/>
</dbReference>
<accession>A0A9P6JK12</accession>
<organism evidence="1 2">
    <name type="scientific">Crepidotus variabilis</name>
    <dbReference type="NCBI Taxonomy" id="179855"/>
    <lineage>
        <taxon>Eukaryota</taxon>
        <taxon>Fungi</taxon>
        <taxon>Dikarya</taxon>
        <taxon>Basidiomycota</taxon>
        <taxon>Agaricomycotina</taxon>
        <taxon>Agaricomycetes</taxon>
        <taxon>Agaricomycetidae</taxon>
        <taxon>Agaricales</taxon>
        <taxon>Agaricineae</taxon>
        <taxon>Crepidotaceae</taxon>
        <taxon>Crepidotus</taxon>
    </lineage>
</organism>
<dbReference type="AlphaFoldDB" id="A0A9P6JK12"/>
<reference evidence="1" key="1">
    <citation type="submission" date="2020-11" db="EMBL/GenBank/DDBJ databases">
        <authorList>
            <consortium name="DOE Joint Genome Institute"/>
            <person name="Ahrendt S."/>
            <person name="Riley R."/>
            <person name="Andreopoulos W."/>
            <person name="Labutti K."/>
            <person name="Pangilinan J."/>
            <person name="Ruiz-Duenas F.J."/>
            <person name="Barrasa J.M."/>
            <person name="Sanchez-Garcia M."/>
            <person name="Camarero S."/>
            <person name="Miyauchi S."/>
            <person name="Serrano A."/>
            <person name="Linde D."/>
            <person name="Babiker R."/>
            <person name="Drula E."/>
            <person name="Ayuso-Fernandez I."/>
            <person name="Pacheco R."/>
            <person name="Padilla G."/>
            <person name="Ferreira P."/>
            <person name="Barriuso J."/>
            <person name="Kellner H."/>
            <person name="Castanera R."/>
            <person name="Alfaro M."/>
            <person name="Ramirez L."/>
            <person name="Pisabarro A.G."/>
            <person name="Kuo A."/>
            <person name="Tritt A."/>
            <person name="Lipzen A."/>
            <person name="He G."/>
            <person name="Yan M."/>
            <person name="Ng V."/>
            <person name="Cullen D."/>
            <person name="Martin F."/>
            <person name="Rosso M.-N."/>
            <person name="Henrissat B."/>
            <person name="Hibbett D."/>
            <person name="Martinez A.T."/>
            <person name="Grigoriev I.V."/>
        </authorList>
    </citation>
    <scope>NUCLEOTIDE SEQUENCE</scope>
    <source>
        <strain evidence="1">CBS 506.95</strain>
    </source>
</reference>
<evidence type="ECO:0000313" key="2">
    <source>
        <dbReference type="Proteomes" id="UP000807306"/>
    </source>
</evidence>
<gene>
    <name evidence="1" type="ORF">CPB83DRAFT_862654</name>
</gene>
<dbReference type="EMBL" id="MU157915">
    <property type="protein sequence ID" value="KAF9523518.1"/>
    <property type="molecule type" value="Genomic_DNA"/>
</dbReference>
<comment type="caution">
    <text evidence="1">The sequence shown here is derived from an EMBL/GenBank/DDBJ whole genome shotgun (WGS) entry which is preliminary data.</text>
</comment>
<name>A0A9P6JK12_9AGAR</name>
<evidence type="ECO:0000313" key="1">
    <source>
        <dbReference type="EMBL" id="KAF9523518.1"/>
    </source>
</evidence>